<comment type="caution">
    <text evidence="1">The sequence shown here is derived from an EMBL/GenBank/DDBJ whole genome shotgun (WGS) entry which is preliminary data.</text>
</comment>
<gene>
    <name evidence="1" type="ORF">OXD698_LOCUS49049</name>
</gene>
<evidence type="ECO:0000313" key="2">
    <source>
        <dbReference type="Proteomes" id="UP000663844"/>
    </source>
</evidence>
<protein>
    <submittedName>
        <fullName evidence="1">Uncharacterized protein</fullName>
    </submittedName>
</protein>
<dbReference type="AlphaFoldDB" id="A0A820L6X8"/>
<sequence>QEAKVNELRKRIQQTMCKNEV</sequence>
<name>A0A820L6X8_9BILA</name>
<accession>A0A820L6X8</accession>
<reference evidence="1" key="1">
    <citation type="submission" date="2021-02" db="EMBL/GenBank/DDBJ databases">
        <authorList>
            <person name="Nowell W R."/>
        </authorList>
    </citation>
    <scope>NUCLEOTIDE SEQUENCE</scope>
</reference>
<organism evidence="1 2">
    <name type="scientific">Adineta steineri</name>
    <dbReference type="NCBI Taxonomy" id="433720"/>
    <lineage>
        <taxon>Eukaryota</taxon>
        <taxon>Metazoa</taxon>
        <taxon>Spiralia</taxon>
        <taxon>Gnathifera</taxon>
        <taxon>Rotifera</taxon>
        <taxon>Eurotatoria</taxon>
        <taxon>Bdelloidea</taxon>
        <taxon>Adinetida</taxon>
        <taxon>Adinetidae</taxon>
        <taxon>Adineta</taxon>
    </lineage>
</organism>
<evidence type="ECO:0000313" key="1">
    <source>
        <dbReference type="EMBL" id="CAF4356167.1"/>
    </source>
</evidence>
<dbReference type="EMBL" id="CAJOAZ010021461">
    <property type="protein sequence ID" value="CAF4356167.1"/>
    <property type="molecule type" value="Genomic_DNA"/>
</dbReference>
<feature type="non-terminal residue" evidence="1">
    <location>
        <position position="1"/>
    </location>
</feature>
<proteinExistence type="predicted"/>
<dbReference type="Proteomes" id="UP000663844">
    <property type="component" value="Unassembled WGS sequence"/>
</dbReference>